<feature type="transmembrane region" description="Helical" evidence="2">
    <location>
        <begin position="331"/>
        <end position="349"/>
    </location>
</feature>
<dbReference type="HOGENOM" id="CLU_541739_0_0_12"/>
<keyword evidence="2" id="KW-0472">Membrane</keyword>
<keyword evidence="2" id="KW-1133">Transmembrane helix</keyword>
<evidence type="ECO:0000256" key="2">
    <source>
        <dbReference type="SAM" id="Phobius"/>
    </source>
</evidence>
<keyword evidence="2" id="KW-0812">Transmembrane</keyword>
<dbReference type="RefSeq" id="WP_014455109.1">
    <property type="nucleotide sequence ID" value="NC_017098.1"/>
</dbReference>
<feature type="transmembrane region" description="Helical" evidence="2">
    <location>
        <begin position="478"/>
        <end position="499"/>
    </location>
</feature>
<protein>
    <recommendedName>
        <fullName evidence="5">ABC-2 family transporter protein</fullName>
    </recommendedName>
</protein>
<feature type="compositionally biased region" description="Low complexity" evidence="1">
    <location>
        <begin position="236"/>
        <end position="259"/>
    </location>
</feature>
<feature type="transmembrane region" description="Helical" evidence="2">
    <location>
        <begin position="282"/>
        <end position="303"/>
    </location>
</feature>
<gene>
    <name evidence="3" type="ordered locus">Spiaf_1030</name>
</gene>
<dbReference type="AlphaFoldDB" id="H9UHX4"/>
<dbReference type="EMBL" id="CP003282">
    <property type="protein sequence ID" value="AFG37117.1"/>
    <property type="molecule type" value="Genomic_DNA"/>
</dbReference>
<name>H9UHX4_SPIAZ</name>
<sequence length="503" mass="53387">MYPLLAELRVQWRSGLYAVYAVMTAVFVGILFLIPAPARPLGLRMIVLMDPSLMGFFFAGGMTLLERDQGVLAALQTSRWGFAGYWRTKVASLLLLAAGVSSLLLGVSAVTGLTALSVADVAVVLLGVVLTVPVFFSLGVWVAGHCRAILTYFVLAGVLTLPLMYPVLELAGIRLGAAGLLSPIWGGLVLITAGGIERAMGELLLAAAGMAAWNVAGYYLAHRGFARLTGMQTGAASPARRTRRQPAPAGAARVVASPPRRTRPLTPWQADLRLLLRDPMHVLLLAAPILAALVLGRVVPWLISPAGPAAGYLPPEVLSQLQPLLDNLRSFALLLGVVMYGLVGAFLMLDEKDAGVVPLLRTLPGRRGWYLLRRCGFLFAAWALALPLVIWAGDLYHGSPGVFVLSLLVDALLLPVVFLGLSLIAANKLQGLALAKICNVVTLPPLAMMALPDPWGWLTGLLPTGWGSLLRLQQPGPVLALAAAGVGLLYSGILAGLLYRRLR</sequence>
<dbReference type="eggNOG" id="ENOG502ZA1E">
    <property type="taxonomic scope" value="Bacteria"/>
</dbReference>
<evidence type="ECO:0000313" key="4">
    <source>
        <dbReference type="Proteomes" id="UP000007383"/>
    </source>
</evidence>
<dbReference type="Proteomes" id="UP000007383">
    <property type="component" value="Chromosome"/>
</dbReference>
<proteinExistence type="predicted"/>
<dbReference type="STRING" id="889378.Spiaf_1030"/>
<feature type="transmembrane region" description="Helical" evidence="2">
    <location>
        <begin position="370"/>
        <end position="390"/>
    </location>
</feature>
<feature type="transmembrane region" description="Helical" evidence="2">
    <location>
        <begin position="402"/>
        <end position="425"/>
    </location>
</feature>
<feature type="transmembrane region" description="Helical" evidence="2">
    <location>
        <begin position="90"/>
        <end position="116"/>
    </location>
</feature>
<dbReference type="KEGG" id="sfc:Spiaf_1030"/>
<evidence type="ECO:0000313" key="3">
    <source>
        <dbReference type="EMBL" id="AFG37117.1"/>
    </source>
</evidence>
<feature type="transmembrane region" description="Helical" evidence="2">
    <location>
        <begin position="437"/>
        <end position="458"/>
    </location>
</feature>
<feature type="region of interest" description="Disordered" evidence="1">
    <location>
        <begin position="236"/>
        <end position="261"/>
    </location>
</feature>
<accession>H9UHX4</accession>
<dbReference type="PATRIC" id="fig|889378.3.peg.1031"/>
<feature type="transmembrane region" description="Helical" evidence="2">
    <location>
        <begin position="149"/>
        <end position="168"/>
    </location>
</feature>
<reference evidence="4" key="1">
    <citation type="journal article" date="2013" name="Stand. Genomic Sci.">
        <title>Complete genome sequence of the halophilic bacterium Spirochaeta africana type strain (Z-7692(T)) from the alkaline Lake Magadi in the East African Rift.</title>
        <authorList>
            <person name="Liolos K."/>
            <person name="Abt B."/>
            <person name="Scheuner C."/>
            <person name="Teshima H."/>
            <person name="Held B."/>
            <person name="Lapidus A."/>
            <person name="Nolan M."/>
            <person name="Lucas S."/>
            <person name="Deshpande S."/>
            <person name="Cheng J.F."/>
            <person name="Tapia R."/>
            <person name="Goodwin L.A."/>
            <person name="Pitluck S."/>
            <person name="Pagani I."/>
            <person name="Ivanova N."/>
            <person name="Mavromatis K."/>
            <person name="Mikhailova N."/>
            <person name="Huntemann M."/>
            <person name="Pati A."/>
            <person name="Chen A."/>
            <person name="Palaniappan K."/>
            <person name="Land M."/>
            <person name="Rohde M."/>
            <person name="Tindall B.J."/>
            <person name="Detter J.C."/>
            <person name="Goker M."/>
            <person name="Bristow J."/>
            <person name="Eisen J.A."/>
            <person name="Markowitz V."/>
            <person name="Hugenholtz P."/>
            <person name="Woyke T."/>
            <person name="Klenk H.P."/>
            <person name="Kyrpides N.C."/>
        </authorList>
    </citation>
    <scope>NUCLEOTIDE SEQUENCE</scope>
    <source>
        <strain evidence="4">ATCC 700263 / DSM 8902 / Z-7692</strain>
    </source>
</reference>
<organism evidence="3 4">
    <name type="scientific">Spirochaeta africana (strain ATCC 700263 / DSM 8902 / Z-7692)</name>
    <dbReference type="NCBI Taxonomy" id="889378"/>
    <lineage>
        <taxon>Bacteria</taxon>
        <taxon>Pseudomonadati</taxon>
        <taxon>Spirochaetota</taxon>
        <taxon>Spirochaetia</taxon>
        <taxon>Spirochaetales</taxon>
        <taxon>Spirochaetaceae</taxon>
        <taxon>Spirochaeta</taxon>
    </lineage>
</organism>
<evidence type="ECO:0000256" key="1">
    <source>
        <dbReference type="SAM" id="MobiDB-lite"/>
    </source>
</evidence>
<feature type="transmembrane region" description="Helical" evidence="2">
    <location>
        <begin position="202"/>
        <end position="221"/>
    </location>
</feature>
<feature type="transmembrane region" description="Helical" evidence="2">
    <location>
        <begin position="123"/>
        <end position="143"/>
    </location>
</feature>
<evidence type="ECO:0008006" key="5">
    <source>
        <dbReference type="Google" id="ProtNLM"/>
    </source>
</evidence>
<keyword evidence="4" id="KW-1185">Reference proteome</keyword>
<feature type="transmembrane region" description="Helical" evidence="2">
    <location>
        <begin position="15"/>
        <end position="34"/>
    </location>
</feature>
<feature type="transmembrane region" description="Helical" evidence="2">
    <location>
        <begin position="175"/>
        <end position="196"/>
    </location>
</feature>
<feature type="transmembrane region" description="Helical" evidence="2">
    <location>
        <begin position="46"/>
        <end position="65"/>
    </location>
</feature>